<evidence type="ECO:0000313" key="4">
    <source>
        <dbReference type="Proteomes" id="UP000759443"/>
    </source>
</evidence>
<dbReference type="Pfam" id="PF08887">
    <property type="entry name" value="GAD-like"/>
    <property type="match status" value="1"/>
</dbReference>
<dbReference type="EMBL" id="JAGGJU010000024">
    <property type="protein sequence ID" value="MBP1853599.1"/>
    <property type="molecule type" value="Genomic_DNA"/>
</dbReference>
<dbReference type="InterPro" id="IPR014983">
    <property type="entry name" value="GAD-rel"/>
</dbReference>
<protein>
    <recommendedName>
        <fullName evidence="5">DUF1851 domain-containing protein</fullName>
    </recommendedName>
</protein>
<feature type="domain" description="T6SS immunity protein Tdi1 C-terminal" evidence="2">
    <location>
        <begin position="155"/>
        <end position="212"/>
    </location>
</feature>
<organism evidence="3 4">
    <name type="scientific">Rhizobium halophytocola</name>
    <dbReference type="NCBI Taxonomy" id="735519"/>
    <lineage>
        <taxon>Bacteria</taxon>
        <taxon>Pseudomonadati</taxon>
        <taxon>Pseudomonadota</taxon>
        <taxon>Alphaproteobacteria</taxon>
        <taxon>Hyphomicrobiales</taxon>
        <taxon>Rhizobiaceae</taxon>
        <taxon>Rhizobium/Agrobacterium group</taxon>
        <taxon>Rhizobium</taxon>
    </lineage>
</organism>
<evidence type="ECO:0008006" key="5">
    <source>
        <dbReference type="Google" id="ProtNLM"/>
    </source>
</evidence>
<accession>A0ABS4E6N2</accession>
<reference evidence="3 4" key="1">
    <citation type="submission" date="2021-03" db="EMBL/GenBank/DDBJ databases">
        <title>Genomic Encyclopedia of Type Strains, Phase IV (KMG-IV): sequencing the most valuable type-strain genomes for metagenomic binning, comparative biology and taxonomic classification.</title>
        <authorList>
            <person name="Goeker M."/>
        </authorList>
    </citation>
    <scope>NUCLEOTIDE SEQUENCE [LARGE SCALE GENOMIC DNA]</scope>
    <source>
        <strain evidence="3 4">DSM 21600</strain>
    </source>
</reference>
<dbReference type="Pfam" id="PF08906">
    <property type="entry name" value="T6SS_Tdi1_C"/>
    <property type="match status" value="1"/>
</dbReference>
<dbReference type="InterPro" id="IPR015002">
    <property type="entry name" value="T6SS_Tdi1_C"/>
</dbReference>
<proteinExistence type="predicted"/>
<keyword evidence="4" id="KW-1185">Reference proteome</keyword>
<evidence type="ECO:0000313" key="3">
    <source>
        <dbReference type="EMBL" id="MBP1853599.1"/>
    </source>
</evidence>
<dbReference type="Proteomes" id="UP000759443">
    <property type="component" value="Unassembled WGS sequence"/>
</dbReference>
<evidence type="ECO:0000259" key="1">
    <source>
        <dbReference type="Pfam" id="PF08887"/>
    </source>
</evidence>
<gene>
    <name evidence="3" type="ORF">J2Z17_005068</name>
</gene>
<feature type="domain" description="GAD-related" evidence="1">
    <location>
        <begin position="14"/>
        <end position="114"/>
    </location>
</feature>
<evidence type="ECO:0000259" key="2">
    <source>
        <dbReference type="Pfam" id="PF08906"/>
    </source>
</evidence>
<comment type="caution">
    <text evidence="3">The sequence shown here is derived from an EMBL/GenBank/DDBJ whole genome shotgun (WGS) entry which is preliminary data.</text>
</comment>
<dbReference type="RefSeq" id="WP_209949581.1">
    <property type="nucleotide sequence ID" value="NZ_JAGGJU010000024.1"/>
</dbReference>
<name>A0ABS4E6N2_9HYPH</name>
<sequence>MSEKSNYNLFEIEWFSEFLGAFTTSDVLHPTVAQIEAYRGKLPDYLLQFWMDHGWCSWSNGQYWLCDPALAKPVIDYVFMGDPDLDPEKMFAFGYTAFGEIDIWYGDATIRLNLLMDKVRVEPRYFNEEHQRFQTDKMMIGSSVAGRVSPAIAPWEDPNYNNMMPQALERLGRLQWGEIYGFVPALSMGGQNSVDNLQKVRMVEHLVFLASLEPPTLYDYIPPADGEGGFGTVIPGRKIGSQE</sequence>